<evidence type="ECO:0000256" key="1">
    <source>
        <dbReference type="SAM" id="MobiDB-lite"/>
    </source>
</evidence>
<protein>
    <submittedName>
        <fullName evidence="2">Uncharacterized protein</fullName>
    </submittedName>
</protein>
<comment type="caution">
    <text evidence="2">The sequence shown here is derived from an EMBL/GenBank/DDBJ whole genome shotgun (WGS) entry which is preliminary data.</text>
</comment>
<feature type="compositionally biased region" description="Acidic residues" evidence="1">
    <location>
        <begin position="152"/>
        <end position="168"/>
    </location>
</feature>
<sequence length="168" mass="20634">MQRQRLKFEDPVAPEHWVYGFWFKHKHMRLISRKLGLDWDKHAFAATYKTHDYVWKMARVQCVLRFVKYREQHDLIMTFLEGDEHRSLENLEFSEKQMDRVRKAMDLPKGTRPRWYDVYGEKYDPDHDLESEDEEFLIKNEPEHASERIYESEDDSDWDCDDGMDYFD</sequence>
<dbReference type="AlphaFoldDB" id="A0A9Q5N4V6"/>
<dbReference type="Proteomes" id="UP000757232">
    <property type="component" value="Unassembled WGS sequence"/>
</dbReference>
<reference evidence="2" key="1">
    <citation type="submission" date="2016-06" db="EMBL/GenBank/DDBJ databases">
        <title>Draft Genome sequence of the fungus Inonotus baumii.</title>
        <authorList>
            <person name="Zhu H."/>
            <person name="Lin W."/>
        </authorList>
    </citation>
    <scope>NUCLEOTIDE SEQUENCE</scope>
    <source>
        <strain evidence="2">821</strain>
    </source>
</reference>
<dbReference type="OrthoDB" id="10475591at2759"/>
<feature type="region of interest" description="Disordered" evidence="1">
    <location>
        <begin position="138"/>
        <end position="168"/>
    </location>
</feature>
<dbReference type="EMBL" id="LNZH02000214">
    <property type="protein sequence ID" value="OCB84693.1"/>
    <property type="molecule type" value="Genomic_DNA"/>
</dbReference>
<proteinExistence type="predicted"/>
<accession>A0A9Q5N4V6</accession>
<feature type="compositionally biased region" description="Basic and acidic residues" evidence="1">
    <location>
        <begin position="138"/>
        <end position="151"/>
    </location>
</feature>
<gene>
    <name evidence="2" type="ORF">A7U60_g8213</name>
</gene>
<evidence type="ECO:0000313" key="3">
    <source>
        <dbReference type="Proteomes" id="UP000757232"/>
    </source>
</evidence>
<organism evidence="2 3">
    <name type="scientific">Sanghuangporus baumii</name>
    <name type="common">Phellinus baumii</name>
    <dbReference type="NCBI Taxonomy" id="108892"/>
    <lineage>
        <taxon>Eukaryota</taxon>
        <taxon>Fungi</taxon>
        <taxon>Dikarya</taxon>
        <taxon>Basidiomycota</taxon>
        <taxon>Agaricomycotina</taxon>
        <taxon>Agaricomycetes</taxon>
        <taxon>Hymenochaetales</taxon>
        <taxon>Hymenochaetaceae</taxon>
        <taxon>Sanghuangporus</taxon>
    </lineage>
</organism>
<name>A0A9Q5N4V6_SANBA</name>
<evidence type="ECO:0000313" key="2">
    <source>
        <dbReference type="EMBL" id="OCB84693.1"/>
    </source>
</evidence>
<keyword evidence="3" id="KW-1185">Reference proteome</keyword>